<keyword evidence="3" id="KW-1185">Reference proteome</keyword>
<dbReference type="InterPro" id="IPR051195">
    <property type="entry name" value="Fungal_stress_NST1"/>
</dbReference>
<dbReference type="PANTHER" id="PTHR31780:SF10">
    <property type="entry name" value="LD36051P"/>
    <property type="match status" value="1"/>
</dbReference>
<dbReference type="AlphaFoldDB" id="A0AAD6KAD6"/>
<evidence type="ECO:0000313" key="3">
    <source>
        <dbReference type="Proteomes" id="UP001162972"/>
    </source>
</evidence>
<feature type="compositionally biased region" description="Polar residues" evidence="1">
    <location>
        <begin position="18"/>
        <end position="30"/>
    </location>
</feature>
<accession>A0AAD6KAD6</accession>
<gene>
    <name evidence="2" type="ORF">OIU84_029923</name>
</gene>
<reference evidence="2 3" key="1">
    <citation type="journal article" date="2023" name="Int. J. Mol. Sci.">
        <title>De Novo Assembly and Annotation of 11 Diverse Shrub Willow (Salix) Genomes Reveals Novel Gene Organization in Sex-Linked Regions.</title>
        <authorList>
            <person name="Hyden B."/>
            <person name="Feng K."/>
            <person name="Yates T.B."/>
            <person name="Jawdy S."/>
            <person name="Cereghino C."/>
            <person name="Smart L.B."/>
            <person name="Muchero W."/>
        </authorList>
    </citation>
    <scope>NUCLEOTIDE SEQUENCE [LARGE SCALE GENOMIC DNA]</scope>
    <source>
        <tissue evidence="2">Shoot tip</tissue>
    </source>
</reference>
<dbReference type="EMBL" id="JAPFFJ010000009">
    <property type="protein sequence ID" value="KAJ6419896.1"/>
    <property type="molecule type" value="Genomic_DNA"/>
</dbReference>
<comment type="caution">
    <text evidence="2">The sequence shown here is derived from an EMBL/GenBank/DDBJ whole genome shotgun (WGS) entry which is preliminary data.</text>
</comment>
<name>A0AAD6KAD6_9ROSI</name>
<feature type="region of interest" description="Disordered" evidence="1">
    <location>
        <begin position="1"/>
        <end position="30"/>
    </location>
</feature>
<proteinExistence type="predicted"/>
<dbReference type="PANTHER" id="PTHR31780">
    <property type="entry name" value="STRESS RESPONSE PROTEIN NST1-RELATED"/>
    <property type="match status" value="1"/>
</dbReference>
<organism evidence="2 3">
    <name type="scientific">Salix udensis</name>
    <dbReference type="NCBI Taxonomy" id="889485"/>
    <lineage>
        <taxon>Eukaryota</taxon>
        <taxon>Viridiplantae</taxon>
        <taxon>Streptophyta</taxon>
        <taxon>Embryophyta</taxon>
        <taxon>Tracheophyta</taxon>
        <taxon>Spermatophyta</taxon>
        <taxon>Magnoliopsida</taxon>
        <taxon>eudicotyledons</taxon>
        <taxon>Gunneridae</taxon>
        <taxon>Pentapetalae</taxon>
        <taxon>rosids</taxon>
        <taxon>fabids</taxon>
        <taxon>Malpighiales</taxon>
        <taxon>Salicaceae</taxon>
        <taxon>Saliceae</taxon>
        <taxon>Salix</taxon>
    </lineage>
</organism>
<protein>
    <submittedName>
        <fullName evidence="2">Uncharacterized protein</fullName>
    </submittedName>
</protein>
<sequence>MALTQTQLDEAMKPVQFDSHSSVDPTNSVSAVTSPSILPSNSLAVSHGIGPPGPCRLDIHISHNLSAAENDRSLFFEKENHSNESFSHLEDCEAETAASAVAVAAISSDGVSTAQPDQHAYYPASCPWFSTFVNGPAHGYVWCFSFPGRHLIYVLEA</sequence>
<evidence type="ECO:0000313" key="2">
    <source>
        <dbReference type="EMBL" id="KAJ6419896.1"/>
    </source>
</evidence>
<evidence type="ECO:0000256" key="1">
    <source>
        <dbReference type="SAM" id="MobiDB-lite"/>
    </source>
</evidence>
<dbReference type="Proteomes" id="UP001162972">
    <property type="component" value="Chromosome 7"/>
</dbReference>